<dbReference type="Gene3D" id="3.40.50.300">
    <property type="entry name" value="P-loop containing nucleotide triphosphate hydrolases"/>
    <property type="match status" value="1"/>
</dbReference>
<dbReference type="SUPFAM" id="SSF52540">
    <property type="entry name" value="P-loop containing nucleoside triphosphate hydrolases"/>
    <property type="match status" value="1"/>
</dbReference>
<sequence length="911" mass="105042">MDFVDVVDVVSAALRQLKTEPYGESYISRKAMIKVEASIEDLVRIKNFLVYDHDELKEMLEKLVALVFKIEDFAETQFLRRMHVRSVGFGGRYIFILRQMSNLKAKVDFRSDMRKIELEVDGVIKESGVIKERHPREQSDVVGFEEDKRQLVGWLTKSNSSPDLGFLLISGQTGSGKTTFATEIYKSPELKRHFKFRAWVSASEDPVSNLRSILQQLDGDSTVYMKSNEAELKEKICEILQKKRCLLVVDNNVTNPYELFEIIPDSALSDEGNGSRVIMTIFRYTFLIEYFMLEYRSSLHYELKPLKEEDAWHLFLKKVRFPDNVKSNQSSDLDYNKLKSKIIAISRGIPSAIVVLGRFLSTKKSYKECLEVLDRNPIEGNEDSVSKMLALMNSDLTSRSRPCLLYFGLFPKGFEIPVRRLLRLWLAEGLIENDDPNPEDNPAWVKLQIRGMIEIAKRRKDGSPKTCRLMPGILHDICLSKAQDIFGLFHIRPTTPVHESSDHASPSPKFGVRRVAEHGGIKHNSYEDSHMQHLRSYLSTCNTQKKDTPALEVGEFLSEVIGHRGFGMLKVLDLERVYKPELPHNLGHLYQLRYLGLRWTYLDKLPHSVSELLYLQTLDVKHTNISSPPNSIWKMQHLRHLCLNETRLDKPVGKHGISLPELQTLWGIFVDKKIPVKHGLDRSTNLTKLGLTSHEDSVEELYGWIIKLKDLKFLRLTSKNYYGQASKLELNSLSCLDNLTNLYLHGKLPKLDERYFPLRLESLTLSVSNLKKDPMPILAQLPYLSNLRLLADSYTGKEMVCPNDGFESLRSLKLWMLKELEKWTVEEGAMPILEELEIRCCHKLKELPDKLDLAYIDKIILTNMEKDFEADVRAKINRMKNSSKILKPQELPVRCHCQDDVKQVSIHFLIY</sequence>
<dbReference type="OrthoDB" id="611536at2759"/>
<dbReference type="InterPro" id="IPR055414">
    <property type="entry name" value="LRR_R13L4/SHOC2-like"/>
</dbReference>
<dbReference type="InterPro" id="IPR042197">
    <property type="entry name" value="Apaf_helical"/>
</dbReference>
<dbReference type="InterPro" id="IPR036388">
    <property type="entry name" value="WH-like_DNA-bd_sf"/>
</dbReference>
<gene>
    <name evidence="6" type="ORF">FH972_014109</name>
</gene>
<dbReference type="InterPro" id="IPR027417">
    <property type="entry name" value="P-loop_NTPase"/>
</dbReference>
<keyword evidence="1" id="KW-0677">Repeat</keyword>
<dbReference type="GO" id="GO:0098542">
    <property type="term" value="P:defense response to other organism"/>
    <property type="evidence" value="ECO:0007669"/>
    <property type="project" value="TreeGrafter"/>
</dbReference>
<dbReference type="PRINTS" id="PR00364">
    <property type="entry name" value="DISEASERSIST"/>
</dbReference>
<dbReference type="Pfam" id="PF23598">
    <property type="entry name" value="LRR_14"/>
    <property type="match status" value="1"/>
</dbReference>
<evidence type="ECO:0000313" key="6">
    <source>
        <dbReference type="EMBL" id="KAE8057414.1"/>
    </source>
</evidence>
<accession>A0A5N6RBX7</accession>
<dbReference type="Proteomes" id="UP000327013">
    <property type="component" value="Chromosome 5"/>
</dbReference>
<dbReference type="PROSITE" id="PS00675">
    <property type="entry name" value="SIGMA54_INTERACT_1"/>
    <property type="match status" value="1"/>
</dbReference>
<dbReference type="Gene3D" id="1.10.8.430">
    <property type="entry name" value="Helical domain of apoptotic protease-activating factors"/>
    <property type="match status" value="1"/>
</dbReference>
<dbReference type="InterPro" id="IPR032675">
    <property type="entry name" value="LRR_dom_sf"/>
</dbReference>
<dbReference type="Pfam" id="PF23559">
    <property type="entry name" value="WHD_DRP"/>
    <property type="match status" value="1"/>
</dbReference>
<feature type="domain" description="Disease resistance R13L4/SHOC-2-like LRR" evidence="5">
    <location>
        <begin position="565"/>
        <end position="844"/>
    </location>
</feature>
<dbReference type="InterPro" id="IPR058922">
    <property type="entry name" value="WHD_DRP"/>
</dbReference>
<reference evidence="6 7" key="1">
    <citation type="submission" date="2019-06" db="EMBL/GenBank/DDBJ databases">
        <title>A chromosomal-level reference genome of Carpinus fangiana (Coryloideae, Betulaceae).</title>
        <authorList>
            <person name="Yang X."/>
            <person name="Wang Z."/>
            <person name="Zhang L."/>
            <person name="Hao G."/>
            <person name="Liu J."/>
            <person name="Yang Y."/>
        </authorList>
    </citation>
    <scope>NUCLEOTIDE SEQUENCE [LARGE SCALE GENOMIC DNA]</scope>
    <source>
        <strain evidence="6">Cfa_2016G</strain>
        <tissue evidence="6">Leaf</tissue>
    </source>
</reference>
<dbReference type="Gene3D" id="3.80.10.10">
    <property type="entry name" value="Ribonuclease Inhibitor"/>
    <property type="match status" value="2"/>
</dbReference>
<evidence type="ECO:0000313" key="7">
    <source>
        <dbReference type="Proteomes" id="UP000327013"/>
    </source>
</evidence>
<keyword evidence="2" id="KW-0611">Plant defense</keyword>
<protein>
    <submittedName>
        <fullName evidence="6">Uncharacterized protein</fullName>
    </submittedName>
</protein>
<dbReference type="InterPro" id="IPR025662">
    <property type="entry name" value="Sigma_54_int_dom_ATP-bd_1"/>
</dbReference>
<dbReference type="Pfam" id="PF00931">
    <property type="entry name" value="NB-ARC"/>
    <property type="match status" value="1"/>
</dbReference>
<evidence type="ECO:0000256" key="2">
    <source>
        <dbReference type="ARBA" id="ARBA00022821"/>
    </source>
</evidence>
<dbReference type="PANTHER" id="PTHR23155:SF955">
    <property type="entry name" value="AAA+ ATPASE DOMAIN-CONTAINING PROTEIN"/>
    <property type="match status" value="1"/>
</dbReference>
<organism evidence="6 7">
    <name type="scientific">Carpinus fangiana</name>
    <dbReference type="NCBI Taxonomy" id="176857"/>
    <lineage>
        <taxon>Eukaryota</taxon>
        <taxon>Viridiplantae</taxon>
        <taxon>Streptophyta</taxon>
        <taxon>Embryophyta</taxon>
        <taxon>Tracheophyta</taxon>
        <taxon>Spermatophyta</taxon>
        <taxon>Magnoliopsida</taxon>
        <taxon>eudicotyledons</taxon>
        <taxon>Gunneridae</taxon>
        <taxon>Pentapetalae</taxon>
        <taxon>rosids</taxon>
        <taxon>fabids</taxon>
        <taxon>Fagales</taxon>
        <taxon>Betulaceae</taxon>
        <taxon>Carpinus</taxon>
    </lineage>
</organism>
<feature type="domain" description="NB-ARC" evidence="3">
    <location>
        <begin position="145"/>
        <end position="319"/>
    </location>
</feature>
<name>A0A5N6RBX7_9ROSI</name>
<evidence type="ECO:0000259" key="4">
    <source>
        <dbReference type="Pfam" id="PF23559"/>
    </source>
</evidence>
<dbReference type="Gene3D" id="1.10.10.10">
    <property type="entry name" value="Winged helix-like DNA-binding domain superfamily/Winged helix DNA-binding domain"/>
    <property type="match status" value="1"/>
</dbReference>
<evidence type="ECO:0000259" key="5">
    <source>
        <dbReference type="Pfam" id="PF23598"/>
    </source>
</evidence>
<keyword evidence="7" id="KW-1185">Reference proteome</keyword>
<dbReference type="GO" id="GO:0043531">
    <property type="term" value="F:ADP binding"/>
    <property type="evidence" value="ECO:0007669"/>
    <property type="project" value="InterPro"/>
</dbReference>
<evidence type="ECO:0000259" key="3">
    <source>
        <dbReference type="Pfam" id="PF00931"/>
    </source>
</evidence>
<feature type="domain" description="Disease resistance protein winged helix" evidence="4">
    <location>
        <begin position="409"/>
        <end position="477"/>
    </location>
</feature>
<dbReference type="PANTHER" id="PTHR23155">
    <property type="entry name" value="DISEASE RESISTANCE PROTEIN RP"/>
    <property type="match status" value="1"/>
</dbReference>
<dbReference type="InterPro" id="IPR044974">
    <property type="entry name" value="Disease_R_plants"/>
</dbReference>
<proteinExistence type="predicted"/>
<evidence type="ECO:0000256" key="1">
    <source>
        <dbReference type="ARBA" id="ARBA00022737"/>
    </source>
</evidence>
<dbReference type="InterPro" id="IPR002182">
    <property type="entry name" value="NB-ARC"/>
</dbReference>
<dbReference type="AlphaFoldDB" id="A0A5N6RBX7"/>
<dbReference type="EMBL" id="CM017325">
    <property type="protein sequence ID" value="KAE8057414.1"/>
    <property type="molecule type" value="Genomic_DNA"/>
</dbReference>
<dbReference type="SUPFAM" id="SSF52058">
    <property type="entry name" value="L domain-like"/>
    <property type="match status" value="1"/>
</dbReference>